<dbReference type="EC" id="2.3.1.9" evidence="6"/>
<evidence type="ECO:0000256" key="2">
    <source>
        <dbReference type="ARBA" id="ARBA00022679"/>
    </source>
</evidence>
<dbReference type="InterPro" id="IPR020615">
    <property type="entry name" value="Thiolase_acyl_enz_int_AS"/>
</dbReference>
<dbReference type="PROSITE" id="PS00737">
    <property type="entry name" value="THIOLASE_2"/>
    <property type="match status" value="1"/>
</dbReference>
<sequence length="403" mass="42783">MTKEAYVFEAIRTPRSKGKASGELHEVKPIDLVVALMDALVERTALDTAQVDDVVLGVVTPVGDQGSDIAKIGAQKAKWEIDVPGMQLNRFCASGLDAVNLAAMKVRSGWESLVVAGGVESMSRAPMMSDGGAWAMDPQTNFDTYFVPQGIGADLIATLEGFTRQDVDKFALRSQQRAMAARENGRFNRSIIPIKDMNGLLILAQDSYIRPSPTLEGLAALQPAFAMQGQFGFDFVAQQKYPHVEKINHVHTAGNSSGIVDGAALVLIGNKEKGEALGLKPRARIRAAALVGTDPTIMLTGPAPASKKALKLAGMTVDDIDLFEVNEAFASVVMRFMRDMGLETAENVNVNGGAIAMGHPLGATGAMLLGTLLDELERTDSETGLVTLCVGGGMGIATIIERV</sequence>
<dbReference type="InterPro" id="IPR020617">
    <property type="entry name" value="Thiolase_C"/>
</dbReference>
<feature type="domain" description="Thiolase C-terminal" evidence="5">
    <location>
        <begin position="279"/>
        <end position="402"/>
    </location>
</feature>
<name>A0A3B0VLB2_9ZZZZ</name>
<dbReference type="Gene3D" id="3.40.47.10">
    <property type="match status" value="2"/>
</dbReference>
<accession>A0A3B0VLB2</accession>
<dbReference type="InterPro" id="IPR016039">
    <property type="entry name" value="Thiolase-like"/>
</dbReference>
<dbReference type="NCBIfam" id="NF006090">
    <property type="entry name" value="PRK08242.1"/>
    <property type="match status" value="1"/>
</dbReference>
<dbReference type="GO" id="GO:0003985">
    <property type="term" value="F:acetyl-CoA C-acetyltransferase activity"/>
    <property type="evidence" value="ECO:0007669"/>
    <property type="project" value="UniProtKB-EC"/>
</dbReference>
<reference evidence="6" key="1">
    <citation type="submission" date="2018-06" db="EMBL/GenBank/DDBJ databases">
        <authorList>
            <person name="Zhirakovskaya E."/>
        </authorList>
    </citation>
    <scope>NUCLEOTIDE SEQUENCE</scope>
</reference>
<dbReference type="CDD" id="cd00751">
    <property type="entry name" value="thiolase"/>
    <property type="match status" value="1"/>
</dbReference>
<dbReference type="PANTHER" id="PTHR43365">
    <property type="entry name" value="BLR7806 PROTEIN"/>
    <property type="match status" value="1"/>
</dbReference>
<dbReference type="SUPFAM" id="SSF53901">
    <property type="entry name" value="Thiolase-like"/>
    <property type="match status" value="2"/>
</dbReference>
<dbReference type="Pfam" id="PF00108">
    <property type="entry name" value="Thiolase_N"/>
    <property type="match status" value="1"/>
</dbReference>
<proteinExistence type="inferred from homology"/>
<keyword evidence="3 6" id="KW-0012">Acyltransferase</keyword>
<dbReference type="InterPro" id="IPR002155">
    <property type="entry name" value="Thiolase"/>
</dbReference>
<dbReference type="EMBL" id="UOEU01000766">
    <property type="protein sequence ID" value="VAW39832.1"/>
    <property type="molecule type" value="Genomic_DNA"/>
</dbReference>
<evidence type="ECO:0000256" key="1">
    <source>
        <dbReference type="ARBA" id="ARBA00010982"/>
    </source>
</evidence>
<protein>
    <submittedName>
        <fullName evidence="6">3-ketoacyl-CoA thiolase @ Acetyl-CoA acetyltransferase</fullName>
        <ecNumber evidence="6">2.3.1.16</ecNumber>
        <ecNumber evidence="6">2.3.1.9</ecNumber>
    </submittedName>
</protein>
<dbReference type="EC" id="2.3.1.16" evidence="6"/>
<feature type="domain" description="Thiolase N-terminal" evidence="4">
    <location>
        <begin position="6"/>
        <end position="229"/>
    </location>
</feature>
<evidence type="ECO:0000256" key="3">
    <source>
        <dbReference type="ARBA" id="ARBA00023315"/>
    </source>
</evidence>
<dbReference type="AlphaFoldDB" id="A0A3B0VLB2"/>
<dbReference type="InterPro" id="IPR020610">
    <property type="entry name" value="Thiolase_AS"/>
</dbReference>
<dbReference type="PROSITE" id="PS00098">
    <property type="entry name" value="THIOLASE_1"/>
    <property type="match status" value="1"/>
</dbReference>
<dbReference type="Pfam" id="PF02803">
    <property type="entry name" value="Thiolase_C"/>
    <property type="match status" value="1"/>
</dbReference>
<evidence type="ECO:0000259" key="5">
    <source>
        <dbReference type="Pfam" id="PF02803"/>
    </source>
</evidence>
<dbReference type="PROSITE" id="PS00099">
    <property type="entry name" value="THIOLASE_3"/>
    <property type="match status" value="1"/>
</dbReference>
<dbReference type="PANTHER" id="PTHR43365:SF1">
    <property type="entry name" value="ACETYL-COA C-ACYLTRANSFERASE"/>
    <property type="match status" value="1"/>
</dbReference>
<dbReference type="InterPro" id="IPR020613">
    <property type="entry name" value="Thiolase_CS"/>
</dbReference>
<gene>
    <name evidence="6" type="ORF">MNBD_CHLOROFLEXI01-1501</name>
</gene>
<evidence type="ECO:0000313" key="6">
    <source>
        <dbReference type="EMBL" id="VAW39832.1"/>
    </source>
</evidence>
<evidence type="ECO:0000259" key="4">
    <source>
        <dbReference type="Pfam" id="PF00108"/>
    </source>
</evidence>
<dbReference type="PIRSF" id="PIRSF000429">
    <property type="entry name" value="Ac-CoA_Ac_transf"/>
    <property type="match status" value="1"/>
</dbReference>
<keyword evidence="2 6" id="KW-0808">Transferase</keyword>
<dbReference type="InterPro" id="IPR020616">
    <property type="entry name" value="Thiolase_N"/>
</dbReference>
<comment type="similarity">
    <text evidence="1">Belongs to the thiolase-like superfamily. Thiolase family.</text>
</comment>
<dbReference type="NCBIfam" id="TIGR01930">
    <property type="entry name" value="AcCoA-C-Actrans"/>
    <property type="match status" value="1"/>
</dbReference>
<organism evidence="6">
    <name type="scientific">hydrothermal vent metagenome</name>
    <dbReference type="NCBI Taxonomy" id="652676"/>
    <lineage>
        <taxon>unclassified sequences</taxon>
        <taxon>metagenomes</taxon>
        <taxon>ecological metagenomes</taxon>
    </lineage>
</organism>